<dbReference type="Proteomes" id="UP000317093">
    <property type="component" value="Chromosome"/>
</dbReference>
<protein>
    <recommendedName>
        <fullName evidence="4">Transposase</fullName>
    </recommendedName>
</protein>
<dbReference type="SUPFAM" id="SSF46689">
    <property type="entry name" value="Homeodomain-like"/>
    <property type="match status" value="1"/>
</dbReference>
<feature type="region of interest" description="Disordered" evidence="1">
    <location>
        <begin position="1"/>
        <end position="42"/>
    </location>
</feature>
<accession>A0A518B7H3</accession>
<dbReference type="OrthoDB" id="69748at2"/>
<evidence type="ECO:0000256" key="1">
    <source>
        <dbReference type="SAM" id="MobiDB-lite"/>
    </source>
</evidence>
<evidence type="ECO:0000313" key="2">
    <source>
        <dbReference type="EMBL" id="QDU62929.1"/>
    </source>
</evidence>
<dbReference type="AlphaFoldDB" id="A0A518B7H3"/>
<feature type="compositionally biased region" description="Basic and acidic residues" evidence="1">
    <location>
        <begin position="1"/>
        <end position="13"/>
    </location>
</feature>
<dbReference type="Pfam" id="PF13565">
    <property type="entry name" value="HTH_32"/>
    <property type="match status" value="1"/>
</dbReference>
<dbReference type="KEGG" id="knv:Pan216_38030"/>
<sequence>MARLQGERSEKTRQSSSRTRPLACGGNLHYQAERRRHSPPTDLAIEPKKYVVRLSEQEREELRGIVRRLSGSSQKVRRANILLQADADGPAWTDKQIAQAYHCRSKTVENVRQRLVERGFRETLDGKRREAAPRQKVLDGKQEAKVIATRLGPPPSGYANWTLRLLARKVVELEIVESVSHQTVMRTLKKTE</sequence>
<gene>
    <name evidence="2" type="ORF">Pan216_38030</name>
</gene>
<evidence type="ECO:0008006" key="4">
    <source>
        <dbReference type="Google" id="ProtNLM"/>
    </source>
</evidence>
<reference evidence="2 3" key="1">
    <citation type="submission" date="2019-02" db="EMBL/GenBank/DDBJ databases">
        <title>Deep-cultivation of Planctomycetes and their phenomic and genomic characterization uncovers novel biology.</title>
        <authorList>
            <person name="Wiegand S."/>
            <person name="Jogler M."/>
            <person name="Boedeker C."/>
            <person name="Pinto D."/>
            <person name="Vollmers J."/>
            <person name="Rivas-Marin E."/>
            <person name="Kohn T."/>
            <person name="Peeters S.H."/>
            <person name="Heuer A."/>
            <person name="Rast P."/>
            <person name="Oberbeckmann S."/>
            <person name="Bunk B."/>
            <person name="Jeske O."/>
            <person name="Meyerdierks A."/>
            <person name="Storesund J.E."/>
            <person name="Kallscheuer N."/>
            <person name="Luecker S."/>
            <person name="Lage O.M."/>
            <person name="Pohl T."/>
            <person name="Merkel B.J."/>
            <person name="Hornburger P."/>
            <person name="Mueller R.-W."/>
            <person name="Bruemmer F."/>
            <person name="Labrenz M."/>
            <person name="Spormann A.M."/>
            <person name="Op den Camp H."/>
            <person name="Overmann J."/>
            <person name="Amann R."/>
            <person name="Jetten M.S.M."/>
            <person name="Mascher T."/>
            <person name="Medema M.H."/>
            <person name="Devos D.P."/>
            <person name="Kaster A.-K."/>
            <person name="Ovreas L."/>
            <person name="Rohde M."/>
            <person name="Galperin M.Y."/>
            <person name="Jogler C."/>
        </authorList>
    </citation>
    <scope>NUCLEOTIDE SEQUENCE [LARGE SCALE GENOMIC DNA]</scope>
    <source>
        <strain evidence="2 3">Pan216</strain>
    </source>
</reference>
<dbReference type="EMBL" id="CP036279">
    <property type="protein sequence ID" value="QDU62929.1"/>
    <property type="molecule type" value="Genomic_DNA"/>
</dbReference>
<name>A0A518B7H3_9BACT</name>
<organism evidence="2 3">
    <name type="scientific">Kolteria novifilia</name>
    <dbReference type="NCBI Taxonomy" id="2527975"/>
    <lineage>
        <taxon>Bacteria</taxon>
        <taxon>Pseudomonadati</taxon>
        <taxon>Planctomycetota</taxon>
        <taxon>Planctomycetia</taxon>
        <taxon>Kolteriales</taxon>
        <taxon>Kolteriaceae</taxon>
        <taxon>Kolteria</taxon>
    </lineage>
</organism>
<dbReference type="InterPro" id="IPR009057">
    <property type="entry name" value="Homeodomain-like_sf"/>
</dbReference>
<proteinExistence type="predicted"/>
<evidence type="ECO:0000313" key="3">
    <source>
        <dbReference type="Proteomes" id="UP000317093"/>
    </source>
</evidence>
<keyword evidence="3" id="KW-1185">Reference proteome</keyword>